<keyword evidence="1" id="KW-1133">Transmembrane helix</keyword>
<dbReference type="AlphaFoldDB" id="A0A024UPE0"/>
<proteinExistence type="predicted"/>
<protein>
    <submittedName>
        <fullName evidence="2">Uncharacterized protein</fullName>
    </submittedName>
</protein>
<organism evidence="2">
    <name type="scientific">Aphanomyces invadans</name>
    <dbReference type="NCBI Taxonomy" id="157072"/>
    <lineage>
        <taxon>Eukaryota</taxon>
        <taxon>Sar</taxon>
        <taxon>Stramenopiles</taxon>
        <taxon>Oomycota</taxon>
        <taxon>Saprolegniomycetes</taxon>
        <taxon>Saprolegniales</taxon>
        <taxon>Verrucalvaceae</taxon>
        <taxon>Aphanomyces</taxon>
    </lineage>
</organism>
<gene>
    <name evidence="2" type="ORF">H310_01983</name>
</gene>
<feature type="transmembrane region" description="Helical" evidence="1">
    <location>
        <begin position="153"/>
        <end position="170"/>
    </location>
</feature>
<accession>A0A024UPE0</accession>
<dbReference type="OrthoDB" id="72037at2759"/>
<feature type="transmembrane region" description="Helical" evidence="1">
    <location>
        <begin position="118"/>
        <end position="141"/>
    </location>
</feature>
<keyword evidence="1" id="KW-0812">Transmembrane</keyword>
<name>A0A024UPE0_9STRA</name>
<feature type="transmembrane region" description="Helical" evidence="1">
    <location>
        <begin position="93"/>
        <end position="111"/>
    </location>
</feature>
<dbReference type="RefSeq" id="XP_008863566.1">
    <property type="nucleotide sequence ID" value="XM_008865344.1"/>
</dbReference>
<evidence type="ECO:0000256" key="1">
    <source>
        <dbReference type="SAM" id="Phobius"/>
    </source>
</evidence>
<sequence>MTMHHVPVAIAVPITPTSDYIDLPQAELRSSDATNAAVAMAIHVSDASAPPTRVPPAPQPGLEARLDFRKAVIFQLLYFTVSFVLFLPPWFPSALACAFGLLGMFASDLHVDVRRQRASLFVAILNGVLAMCFLSDLVFSSMKASIDAIDLDYAHAMLWVLDIPVLLYTASKAMGYYKELVAELACGVTVVAFASPQVTQR</sequence>
<evidence type="ECO:0000313" key="2">
    <source>
        <dbReference type="EMBL" id="ETW07473.1"/>
    </source>
</evidence>
<dbReference type="VEuPathDB" id="FungiDB:H310_01983"/>
<reference evidence="2" key="1">
    <citation type="submission" date="2013-12" db="EMBL/GenBank/DDBJ databases">
        <title>The Genome Sequence of Aphanomyces invadans NJM9701.</title>
        <authorList>
            <consortium name="The Broad Institute Genomics Platform"/>
            <person name="Russ C."/>
            <person name="Tyler B."/>
            <person name="van West P."/>
            <person name="Dieguez-Uribeondo J."/>
            <person name="Young S.K."/>
            <person name="Zeng Q."/>
            <person name="Gargeya S."/>
            <person name="Fitzgerald M."/>
            <person name="Abouelleil A."/>
            <person name="Alvarado L."/>
            <person name="Chapman S.B."/>
            <person name="Gainer-Dewar J."/>
            <person name="Goldberg J."/>
            <person name="Griggs A."/>
            <person name="Gujja S."/>
            <person name="Hansen M."/>
            <person name="Howarth C."/>
            <person name="Imamovic A."/>
            <person name="Ireland A."/>
            <person name="Larimer J."/>
            <person name="McCowan C."/>
            <person name="Murphy C."/>
            <person name="Pearson M."/>
            <person name="Poon T.W."/>
            <person name="Priest M."/>
            <person name="Roberts A."/>
            <person name="Saif S."/>
            <person name="Shea T."/>
            <person name="Sykes S."/>
            <person name="Wortman J."/>
            <person name="Nusbaum C."/>
            <person name="Birren B."/>
        </authorList>
    </citation>
    <scope>NUCLEOTIDE SEQUENCE [LARGE SCALE GENOMIC DNA]</scope>
    <source>
        <strain evidence="2">NJM9701</strain>
    </source>
</reference>
<dbReference type="GeneID" id="20079033"/>
<keyword evidence="1" id="KW-0472">Membrane</keyword>
<dbReference type="EMBL" id="KI913954">
    <property type="protein sequence ID" value="ETW07473.1"/>
    <property type="molecule type" value="Genomic_DNA"/>
</dbReference>